<evidence type="ECO:0000256" key="5">
    <source>
        <dbReference type="ARBA" id="ARBA00023125"/>
    </source>
</evidence>
<feature type="DNA-binding region" description="OmpR/PhoB-type" evidence="9">
    <location>
        <begin position="120"/>
        <end position="215"/>
    </location>
</feature>
<dbReference type="InterPro" id="IPR036388">
    <property type="entry name" value="WH-like_DNA-bd_sf"/>
</dbReference>
<evidence type="ECO:0000256" key="9">
    <source>
        <dbReference type="PROSITE-ProRule" id="PRU01091"/>
    </source>
</evidence>
<dbReference type="InterPro" id="IPR039420">
    <property type="entry name" value="WalR-like"/>
</dbReference>
<dbReference type="Gene3D" id="6.10.250.690">
    <property type="match status" value="1"/>
</dbReference>
<dbReference type="Gene3D" id="1.10.10.10">
    <property type="entry name" value="Winged helix-like DNA-binding domain superfamily/Winged helix DNA-binding domain"/>
    <property type="match status" value="1"/>
</dbReference>
<evidence type="ECO:0000256" key="4">
    <source>
        <dbReference type="ARBA" id="ARBA00023015"/>
    </source>
</evidence>
<evidence type="ECO:0000313" key="13">
    <source>
        <dbReference type="Proteomes" id="UP000184038"/>
    </source>
</evidence>
<feature type="modified residue" description="4-aspartylphosphate" evidence="8">
    <location>
        <position position="52"/>
    </location>
</feature>
<evidence type="ECO:0000256" key="7">
    <source>
        <dbReference type="ARBA" id="ARBA00024867"/>
    </source>
</evidence>
<name>A0A1M7LF52_9FIRM</name>
<evidence type="ECO:0000256" key="2">
    <source>
        <dbReference type="ARBA" id="ARBA00022553"/>
    </source>
</evidence>
<sequence>MANILIVDDEESINELVKLNLKLVGHTCDQAYDGREALDMVTKGPYDLILLDVMLPFISGFDLMKKIKETPVIFMTAKDRIEDKIQGLTSGAEDYLVKPFEILELIARINIVLRRTKTENTVFKLVDMEMDREGKVVRYRNKEIDLTPQEYCLLEVFVINQNLALSREKLLELAWGYEYEGDTRTVDVHVQKLRKKLGLEERIKTVYKVGYRLEV</sequence>
<dbReference type="InterPro" id="IPR016032">
    <property type="entry name" value="Sig_transdc_resp-reg_C-effctor"/>
</dbReference>
<keyword evidence="4" id="KW-0805">Transcription regulation</keyword>
<dbReference type="GO" id="GO:0032993">
    <property type="term" value="C:protein-DNA complex"/>
    <property type="evidence" value="ECO:0007669"/>
    <property type="project" value="TreeGrafter"/>
</dbReference>
<dbReference type="InterPro" id="IPR001867">
    <property type="entry name" value="OmpR/PhoB-type_DNA-bd"/>
</dbReference>
<dbReference type="Pfam" id="PF00486">
    <property type="entry name" value="Trans_reg_C"/>
    <property type="match status" value="1"/>
</dbReference>
<feature type="domain" description="OmpR/PhoB-type" evidence="11">
    <location>
        <begin position="120"/>
        <end position="215"/>
    </location>
</feature>
<feature type="domain" description="Response regulatory" evidence="10">
    <location>
        <begin position="3"/>
        <end position="113"/>
    </location>
</feature>
<dbReference type="GO" id="GO:0006355">
    <property type="term" value="P:regulation of DNA-templated transcription"/>
    <property type="evidence" value="ECO:0007669"/>
    <property type="project" value="InterPro"/>
</dbReference>
<protein>
    <recommendedName>
        <fullName evidence="1">Stage 0 sporulation protein A homolog</fullName>
    </recommendedName>
</protein>
<keyword evidence="2 8" id="KW-0597">Phosphoprotein</keyword>
<dbReference type="GO" id="GO:0000156">
    <property type="term" value="F:phosphorelay response regulator activity"/>
    <property type="evidence" value="ECO:0007669"/>
    <property type="project" value="TreeGrafter"/>
</dbReference>
<dbReference type="SMART" id="SM00862">
    <property type="entry name" value="Trans_reg_C"/>
    <property type="match status" value="1"/>
</dbReference>
<dbReference type="GO" id="GO:0000976">
    <property type="term" value="F:transcription cis-regulatory region binding"/>
    <property type="evidence" value="ECO:0007669"/>
    <property type="project" value="TreeGrafter"/>
</dbReference>
<evidence type="ECO:0000256" key="3">
    <source>
        <dbReference type="ARBA" id="ARBA00023012"/>
    </source>
</evidence>
<dbReference type="SUPFAM" id="SSF46894">
    <property type="entry name" value="C-terminal effector domain of the bipartite response regulators"/>
    <property type="match status" value="1"/>
</dbReference>
<evidence type="ECO:0000256" key="8">
    <source>
        <dbReference type="PROSITE-ProRule" id="PRU00169"/>
    </source>
</evidence>
<reference evidence="12 13" key="1">
    <citation type="submission" date="2016-11" db="EMBL/GenBank/DDBJ databases">
        <authorList>
            <person name="Jaros S."/>
            <person name="Januszkiewicz K."/>
            <person name="Wedrychowicz H."/>
        </authorList>
    </citation>
    <scope>NUCLEOTIDE SEQUENCE [LARGE SCALE GENOMIC DNA]</scope>
    <source>
        <strain evidence="12 13">DSM 15930</strain>
    </source>
</reference>
<evidence type="ECO:0000313" key="12">
    <source>
        <dbReference type="EMBL" id="SHM76766.1"/>
    </source>
</evidence>
<dbReference type="Gene3D" id="3.40.50.2300">
    <property type="match status" value="1"/>
</dbReference>
<evidence type="ECO:0000259" key="10">
    <source>
        <dbReference type="PROSITE" id="PS50110"/>
    </source>
</evidence>
<evidence type="ECO:0000256" key="6">
    <source>
        <dbReference type="ARBA" id="ARBA00023163"/>
    </source>
</evidence>
<organism evidence="12 13">
    <name type="scientific">Anaerosporobacter mobilis DSM 15930</name>
    <dbReference type="NCBI Taxonomy" id="1120996"/>
    <lineage>
        <taxon>Bacteria</taxon>
        <taxon>Bacillati</taxon>
        <taxon>Bacillota</taxon>
        <taxon>Clostridia</taxon>
        <taxon>Lachnospirales</taxon>
        <taxon>Lachnospiraceae</taxon>
        <taxon>Anaerosporobacter</taxon>
    </lineage>
</organism>
<dbReference type="SMART" id="SM00448">
    <property type="entry name" value="REC"/>
    <property type="match status" value="1"/>
</dbReference>
<dbReference type="Pfam" id="PF00072">
    <property type="entry name" value="Response_reg"/>
    <property type="match status" value="1"/>
</dbReference>
<comment type="function">
    <text evidence="7">May play the central regulatory role in sporulation. It may be an element of the effector pathway responsible for the activation of sporulation genes in response to nutritional stress. Spo0A may act in concert with spo0H (a sigma factor) to control the expression of some genes that are critical to the sporulation process.</text>
</comment>
<dbReference type="GO" id="GO:0005829">
    <property type="term" value="C:cytosol"/>
    <property type="evidence" value="ECO:0007669"/>
    <property type="project" value="TreeGrafter"/>
</dbReference>
<keyword evidence="3" id="KW-0902">Two-component regulatory system</keyword>
<proteinExistence type="predicted"/>
<keyword evidence="13" id="KW-1185">Reference proteome</keyword>
<dbReference type="OrthoDB" id="9778712at2"/>
<dbReference type="RefSeq" id="WP_073289434.1">
    <property type="nucleotide sequence ID" value="NZ_FRCP01000016.1"/>
</dbReference>
<dbReference type="PANTHER" id="PTHR48111:SF1">
    <property type="entry name" value="TWO-COMPONENT RESPONSE REGULATOR ORR33"/>
    <property type="match status" value="1"/>
</dbReference>
<accession>A0A1M7LF52</accession>
<dbReference type="InterPro" id="IPR011006">
    <property type="entry name" value="CheY-like_superfamily"/>
</dbReference>
<dbReference type="Proteomes" id="UP000184038">
    <property type="component" value="Unassembled WGS sequence"/>
</dbReference>
<dbReference type="STRING" id="1120996.SAMN02746066_03231"/>
<keyword evidence="5 9" id="KW-0238">DNA-binding</keyword>
<evidence type="ECO:0000259" key="11">
    <source>
        <dbReference type="PROSITE" id="PS51755"/>
    </source>
</evidence>
<dbReference type="InterPro" id="IPR001789">
    <property type="entry name" value="Sig_transdc_resp-reg_receiver"/>
</dbReference>
<dbReference type="PROSITE" id="PS51755">
    <property type="entry name" value="OMPR_PHOB"/>
    <property type="match status" value="1"/>
</dbReference>
<dbReference type="PANTHER" id="PTHR48111">
    <property type="entry name" value="REGULATOR OF RPOS"/>
    <property type="match status" value="1"/>
</dbReference>
<keyword evidence="6" id="KW-0804">Transcription</keyword>
<gene>
    <name evidence="12" type="ORF">SAMN02746066_03231</name>
</gene>
<dbReference type="EMBL" id="FRCP01000016">
    <property type="protein sequence ID" value="SHM76766.1"/>
    <property type="molecule type" value="Genomic_DNA"/>
</dbReference>
<dbReference type="CDD" id="cd00383">
    <property type="entry name" value="trans_reg_C"/>
    <property type="match status" value="1"/>
</dbReference>
<evidence type="ECO:0000256" key="1">
    <source>
        <dbReference type="ARBA" id="ARBA00018672"/>
    </source>
</evidence>
<dbReference type="PROSITE" id="PS50110">
    <property type="entry name" value="RESPONSE_REGULATORY"/>
    <property type="match status" value="1"/>
</dbReference>
<dbReference type="SUPFAM" id="SSF52172">
    <property type="entry name" value="CheY-like"/>
    <property type="match status" value="1"/>
</dbReference>
<dbReference type="AlphaFoldDB" id="A0A1M7LF52"/>